<dbReference type="NCBIfam" id="TIGR00667">
    <property type="entry name" value="aat"/>
    <property type="match status" value="1"/>
</dbReference>
<evidence type="ECO:0000256" key="1">
    <source>
        <dbReference type="ARBA" id="ARBA00004496"/>
    </source>
</evidence>
<keyword evidence="3 15" id="KW-0808">Transferase</keyword>
<evidence type="ECO:0000313" key="17">
    <source>
        <dbReference type="Proteomes" id="UP000218767"/>
    </source>
</evidence>
<dbReference type="InterPro" id="IPR016181">
    <property type="entry name" value="Acyl_CoA_acyltransferase"/>
</dbReference>
<dbReference type="Gene3D" id="3.40.630.70">
    <property type="entry name" value="Leucyl/phenylalanyl-tRNA-protein transferase, C-terminal domain"/>
    <property type="match status" value="1"/>
</dbReference>
<dbReference type="EMBL" id="NVUL01000061">
    <property type="protein sequence ID" value="PCI76160.1"/>
    <property type="molecule type" value="Genomic_DNA"/>
</dbReference>
<dbReference type="InterPro" id="IPR004616">
    <property type="entry name" value="Leu/Phe-tRNA_Trfase"/>
</dbReference>
<organism evidence="16 17">
    <name type="scientific">SAR86 cluster bacterium</name>
    <dbReference type="NCBI Taxonomy" id="2030880"/>
    <lineage>
        <taxon>Bacteria</taxon>
        <taxon>Pseudomonadati</taxon>
        <taxon>Pseudomonadota</taxon>
        <taxon>Gammaproteobacteria</taxon>
        <taxon>SAR86 cluster</taxon>
    </lineage>
</organism>
<comment type="catalytic activity">
    <reaction evidence="7 15">
        <text>N-terminal L-lysyl-[protein] + L-leucyl-tRNA(Leu) = N-terminal L-leucyl-L-lysyl-[protein] + tRNA(Leu) + H(+)</text>
        <dbReference type="Rhea" id="RHEA:12340"/>
        <dbReference type="Rhea" id="RHEA-COMP:9613"/>
        <dbReference type="Rhea" id="RHEA-COMP:9622"/>
        <dbReference type="Rhea" id="RHEA-COMP:12670"/>
        <dbReference type="Rhea" id="RHEA-COMP:12671"/>
        <dbReference type="ChEBI" id="CHEBI:15378"/>
        <dbReference type="ChEBI" id="CHEBI:65249"/>
        <dbReference type="ChEBI" id="CHEBI:78442"/>
        <dbReference type="ChEBI" id="CHEBI:78494"/>
        <dbReference type="ChEBI" id="CHEBI:133043"/>
        <dbReference type="EC" id="2.3.2.6"/>
    </reaction>
</comment>
<evidence type="ECO:0000256" key="11">
    <source>
        <dbReference type="ARBA" id="ARBA00074372"/>
    </source>
</evidence>
<dbReference type="AlphaFoldDB" id="A0A2A4X0V0"/>
<evidence type="ECO:0000256" key="8">
    <source>
        <dbReference type="ARBA" id="ARBA00054043"/>
    </source>
</evidence>
<evidence type="ECO:0000256" key="9">
    <source>
        <dbReference type="ARBA" id="ARBA00061535"/>
    </source>
</evidence>
<dbReference type="SUPFAM" id="SSF55729">
    <property type="entry name" value="Acyl-CoA N-acyltransferases (Nat)"/>
    <property type="match status" value="1"/>
</dbReference>
<evidence type="ECO:0000256" key="13">
    <source>
        <dbReference type="ARBA" id="ARBA00077165"/>
    </source>
</evidence>
<evidence type="ECO:0000256" key="12">
    <source>
        <dbReference type="ARBA" id="ARBA00077136"/>
    </source>
</evidence>
<evidence type="ECO:0000256" key="4">
    <source>
        <dbReference type="ARBA" id="ARBA00023315"/>
    </source>
</evidence>
<evidence type="ECO:0000256" key="7">
    <source>
        <dbReference type="ARBA" id="ARBA00051538"/>
    </source>
</evidence>
<dbReference type="HAMAP" id="MF_00688">
    <property type="entry name" value="Leu_Phe_trans"/>
    <property type="match status" value="1"/>
</dbReference>
<evidence type="ECO:0000256" key="15">
    <source>
        <dbReference type="HAMAP-Rule" id="MF_00688"/>
    </source>
</evidence>
<dbReference type="FunFam" id="3.30.70.3550:FF:000001">
    <property type="entry name" value="Leucyl/phenylalanyl-tRNA--protein transferase"/>
    <property type="match status" value="1"/>
</dbReference>
<dbReference type="PANTHER" id="PTHR30098">
    <property type="entry name" value="LEUCYL/PHENYLALANYL-TRNA--PROTEIN TRANSFERASE"/>
    <property type="match status" value="1"/>
</dbReference>
<dbReference type="Proteomes" id="UP000218767">
    <property type="component" value="Unassembled WGS sequence"/>
</dbReference>
<dbReference type="PANTHER" id="PTHR30098:SF2">
    <property type="entry name" value="LEUCYL_PHENYLALANYL-TRNA--PROTEIN TRANSFERASE"/>
    <property type="match status" value="1"/>
</dbReference>
<reference evidence="17" key="1">
    <citation type="submission" date="2017-08" db="EMBL/GenBank/DDBJ databases">
        <title>A dynamic microbial community with high functional redundancy inhabits the cold, oxic subseafloor aquifer.</title>
        <authorList>
            <person name="Tully B.J."/>
            <person name="Wheat C.G."/>
            <person name="Glazer B.T."/>
            <person name="Huber J.A."/>
        </authorList>
    </citation>
    <scope>NUCLEOTIDE SEQUENCE [LARGE SCALE GENOMIC DNA]</scope>
</reference>
<dbReference type="InterPro" id="IPR042221">
    <property type="entry name" value="Leu/Phe-tRNA_Trfase_N"/>
</dbReference>
<evidence type="ECO:0000256" key="3">
    <source>
        <dbReference type="ARBA" id="ARBA00022679"/>
    </source>
</evidence>
<dbReference type="GO" id="GO:0008914">
    <property type="term" value="F:leucyl-tRNA--protein transferase activity"/>
    <property type="evidence" value="ECO:0007669"/>
    <property type="project" value="UniProtKB-UniRule"/>
</dbReference>
<dbReference type="EC" id="2.3.2.6" evidence="10 15"/>
<dbReference type="InterPro" id="IPR042203">
    <property type="entry name" value="Leu/Phe-tRNA_Trfase_C"/>
</dbReference>
<dbReference type="Pfam" id="PF03588">
    <property type="entry name" value="Leu_Phe_trans"/>
    <property type="match status" value="1"/>
</dbReference>
<evidence type="ECO:0000256" key="6">
    <source>
        <dbReference type="ARBA" id="ARBA00050652"/>
    </source>
</evidence>
<proteinExistence type="inferred from homology"/>
<comment type="caution">
    <text evidence="16">The sequence shown here is derived from an EMBL/GenBank/DDBJ whole genome shotgun (WGS) entry which is preliminary data.</text>
</comment>
<dbReference type="GO" id="GO:0030163">
    <property type="term" value="P:protein catabolic process"/>
    <property type="evidence" value="ECO:0007669"/>
    <property type="project" value="UniProtKB-UniRule"/>
</dbReference>
<evidence type="ECO:0000256" key="14">
    <source>
        <dbReference type="ARBA" id="ARBA00083640"/>
    </source>
</evidence>
<keyword evidence="2 15" id="KW-0963">Cytoplasm</keyword>
<evidence type="ECO:0000313" key="16">
    <source>
        <dbReference type="EMBL" id="PCI76160.1"/>
    </source>
</evidence>
<dbReference type="GO" id="GO:0005737">
    <property type="term" value="C:cytoplasm"/>
    <property type="evidence" value="ECO:0007669"/>
    <property type="project" value="UniProtKB-SubCell"/>
</dbReference>
<dbReference type="Gene3D" id="3.30.70.3550">
    <property type="entry name" value="Leucyl/phenylalanyl-tRNA-protein transferase, N-terminal domain"/>
    <property type="match status" value="1"/>
</dbReference>
<name>A0A2A4X0V0_9GAMM</name>
<comment type="similarity">
    <text evidence="9 15">Belongs to the L/F-transferase family.</text>
</comment>
<keyword evidence="4 15" id="KW-0012">Acyltransferase</keyword>
<evidence type="ECO:0000256" key="5">
    <source>
        <dbReference type="ARBA" id="ARBA00050607"/>
    </source>
</evidence>
<protein>
    <recommendedName>
        <fullName evidence="11 15">Leucyl/phenylalanyl-tRNA--protein transferase</fullName>
        <ecNumber evidence="10 15">2.3.2.6</ecNumber>
    </recommendedName>
    <alternativeName>
        <fullName evidence="12 15">L/F-transferase</fullName>
    </alternativeName>
    <alternativeName>
        <fullName evidence="13 15">Leucyltransferase</fullName>
    </alternativeName>
    <alternativeName>
        <fullName evidence="14 15">Phenyalanyltransferase</fullName>
    </alternativeName>
</protein>
<evidence type="ECO:0000256" key="2">
    <source>
        <dbReference type="ARBA" id="ARBA00022490"/>
    </source>
</evidence>
<dbReference type="FunFam" id="3.40.630.70:FF:000001">
    <property type="entry name" value="Leucyl/phenylalanyl-tRNA--protein transferase"/>
    <property type="match status" value="1"/>
</dbReference>
<comment type="subcellular location">
    <subcellularLocation>
        <location evidence="1 15">Cytoplasm</location>
    </subcellularLocation>
</comment>
<accession>A0A2A4X0V0</accession>
<comment type="catalytic activity">
    <reaction evidence="5 15">
        <text>L-phenylalanyl-tRNA(Phe) + an N-terminal L-alpha-aminoacyl-[protein] = an N-terminal L-phenylalanyl-L-alpha-aminoacyl-[protein] + tRNA(Phe)</text>
        <dbReference type="Rhea" id="RHEA:43632"/>
        <dbReference type="Rhea" id="RHEA-COMP:9668"/>
        <dbReference type="Rhea" id="RHEA-COMP:9699"/>
        <dbReference type="Rhea" id="RHEA-COMP:10636"/>
        <dbReference type="Rhea" id="RHEA-COMP:10637"/>
        <dbReference type="ChEBI" id="CHEBI:78442"/>
        <dbReference type="ChEBI" id="CHEBI:78531"/>
        <dbReference type="ChEBI" id="CHEBI:78597"/>
        <dbReference type="ChEBI" id="CHEBI:83561"/>
        <dbReference type="EC" id="2.3.2.6"/>
    </reaction>
</comment>
<gene>
    <name evidence="15" type="primary">aat</name>
    <name evidence="16" type="ORF">COB20_11255</name>
</gene>
<evidence type="ECO:0000256" key="10">
    <source>
        <dbReference type="ARBA" id="ARBA00066767"/>
    </source>
</evidence>
<comment type="catalytic activity">
    <reaction evidence="6 15">
        <text>N-terminal L-arginyl-[protein] + L-leucyl-tRNA(Leu) = N-terminal L-leucyl-L-arginyl-[protein] + tRNA(Leu) + H(+)</text>
        <dbReference type="Rhea" id="RHEA:50416"/>
        <dbReference type="Rhea" id="RHEA-COMP:9613"/>
        <dbReference type="Rhea" id="RHEA-COMP:9622"/>
        <dbReference type="Rhea" id="RHEA-COMP:12672"/>
        <dbReference type="Rhea" id="RHEA-COMP:12673"/>
        <dbReference type="ChEBI" id="CHEBI:15378"/>
        <dbReference type="ChEBI" id="CHEBI:64719"/>
        <dbReference type="ChEBI" id="CHEBI:78442"/>
        <dbReference type="ChEBI" id="CHEBI:78494"/>
        <dbReference type="ChEBI" id="CHEBI:133044"/>
        <dbReference type="EC" id="2.3.2.6"/>
    </reaction>
</comment>
<sequence>MPLPWLDSPESSFPDIDLALADPNGLLAAGGDLSPQRLLEAYSSGIFPWFEEGQPVLWWSPDPRMVLFPEDLRVSKSLQKTLNKSHYTVTLDEAFAEVIACCAQPRGDSPGTWITVEMQTAYTHLFEAGHAHSVEVWRDGDLIGGLYGVALGQLFFGESMFSFESNASKIALVNLVKQLQRWNYKLIDCQVSSEHLESLGAIEISREQFRQQLHALLPCRGKAAPWNLDTT</sequence>
<comment type="function">
    <text evidence="8 15">Functions in the N-end rule pathway of protein degradation where it conjugates Leu, Phe and, less efficiently, Met from aminoacyl-tRNAs to the N-termini of proteins containing an N-terminal arginine or lysine.</text>
</comment>